<dbReference type="Pfam" id="PF02627">
    <property type="entry name" value="CMD"/>
    <property type="match status" value="1"/>
</dbReference>
<dbReference type="SUPFAM" id="SSF69118">
    <property type="entry name" value="AhpD-like"/>
    <property type="match status" value="1"/>
</dbReference>
<evidence type="ECO:0000313" key="3">
    <source>
        <dbReference type="Proteomes" id="UP000241118"/>
    </source>
</evidence>
<evidence type="ECO:0000313" key="2">
    <source>
        <dbReference type="EMBL" id="PSL53388.1"/>
    </source>
</evidence>
<feature type="domain" description="Carboxymuconolactone decarboxylase-like" evidence="1">
    <location>
        <begin position="59"/>
        <end position="114"/>
    </location>
</feature>
<proteinExistence type="predicted"/>
<organism evidence="2 3">
    <name type="scientific">Saccharothrix carnea</name>
    <dbReference type="NCBI Taxonomy" id="1280637"/>
    <lineage>
        <taxon>Bacteria</taxon>
        <taxon>Bacillati</taxon>
        <taxon>Actinomycetota</taxon>
        <taxon>Actinomycetes</taxon>
        <taxon>Pseudonocardiales</taxon>
        <taxon>Pseudonocardiaceae</taxon>
        <taxon>Saccharothrix</taxon>
    </lineage>
</organism>
<dbReference type="NCBIfam" id="TIGR00778">
    <property type="entry name" value="ahpD_dom"/>
    <property type="match status" value="1"/>
</dbReference>
<keyword evidence="2" id="KW-0575">Peroxidase</keyword>
<dbReference type="RefSeq" id="WP_106618100.1">
    <property type="nucleotide sequence ID" value="NZ_PYAX01000009.1"/>
</dbReference>
<reference evidence="2 3" key="1">
    <citation type="submission" date="2018-03" db="EMBL/GenBank/DDBJ databases">
        <title>Genomic Encyclopedia of Type Strains, Phase III (KMG-III): the genomes of soil and plant-associated and newly described type strains.</title>
        <authorList>
            <person name="Whitman W."/>
        </authorList>
    </citation>
    <scope>NUCLEOTIDE SEQUENCE [LARGE SCALE GENOMIC DNA]</scope>
    <source>
        <strain evidence="2 3">CGMCC 4.7097</strain>
    </source>
</reference>
<gene>
    <name evidence="2" type="ORF">B0I31_109178</name>
</gene>
<keyword evidence="3" id="KW-1185">Reference proteome</keyword>
<evidence type="ECO:0000259" key="1">
    <source>
        <dbReference type="Pfam" id="PF02627"/>
    </source>
</evidence>
<accession>A0A2P8I4J8</accession>
<dbReference type="InterPro" id="IPR003779">
    <property type="entry name" value="CMD-like"/>
</dbReference>
<dbReference type="EMBL" id="PYAX01000009">
    <property type="protein sequence ID" value="PSL53388.1"/>
    <property type="molecule type" value="Genomic_DNA"/>
</dbReference>
<dbReference type="InterPro" id="IPR004675">
    <property type="entry name" value="AhpD_core"/>
</dbReference>
<dbReference type="AlphaFoldDB" id="A0A2P8I4J8"/>
<dbReference type="GO" id="GO:0051920">
    <property type="term" value="F:peroxiredoxin activity"/>
    <property type="evidence" value="ECO:0007669"/>
    <property type="project" value="InterPro"/>
</dbReference>
<name>A0A2P8I4J8_SACCR</name>
<protein>
    <submittedName>
        <fullName evidence="2">AhpD family alkylhydroperoxidase</fullName>
    </submittedName>
</protein>
<sequence length="325" mass="34041">MGRIVRTALRRSLNQIRYVEPVRPGGATGLVAAVYADVEADFGMLAPPVALHSPAPVALAATWSLLRETLVASGHASRAVKEAVAAAVSRSNTCPYCVTVHTATLEGLTSTTFEDVETWAGGAGPVRPFPAEQLPELLGVAVAFHYLNRVVNVFLGDSPLPPNAPAPARKFLGRFMGATARKDHAPGSSLRLLAEAPRPDDLAWSSGHPVIGDALGRIAAAFDAGGARALSRPARELVLDRIAAWDGTPPGLSRAWVTEAVVDLPAADRPGATLALLVAMASYQVDDGTVAAFGGDDRRLVELVSWASFAAARRMAGLLHRATEV</sequence>
<dbReference type="InterPro" id="IPR029032">
    <property type="entry name" value="AhpD-like"/>
</dbReference>
<dbReference type="OrthoDB" id="3342615at2"/>
<keyword evidence="2" id="KW-0560">Oxidoreductase</keyword>
<dbReference type="Gene3D" id="1.20.1290.10">
    <property type="entry name" value="AhpD-like"/>
    <property type="match status" value="1"/>
</dbReference>
<dbReference type="Proteomes" id="UP000241118">
    <property type="component" value="Unassembled WGS sequence"/>
</dbReference>
<comment type="caution">
    <text evidence="2">The sequence shown here is derived from an EMBL/GenBank/DDBJ whole genome shotgun (WGS) entry which is preliminary data.</text>
</comment>